<dbReference type="AlphaFoldDB" id="A0A382FKC0"/>
<dbReference type="EMBL" id="UINC01050054">
    <property type="protein sequence ID" value="SVB62567.1"/>
    <property type="molecule type" value="Genomic_DNA"/>
</dbReference>
<gene>
    <name evidence="1" type="ORF">METZ01_LOCUS215421</name>
</gene>
<sequence length="31" mass="3498">MALKTELEYAYNQGKVFADIEQQSVARIPPS</sequence>
<proteinExistence type="predicted"/>
<feature type="non-terminal residue" evidence="1">
    <location>
        <position position="31"/>
    </location>
</feature>
<name>A0A382FKC0_9ZZZZ</name>
<protein>
    <submittedName>
        <fullName evidence="1">Uncharacterized protein</fullName>
    </submittedName>
</protein>
<evidence type="ECO:0000313" key="1">
    <source>
        <dbReference type="EMBL" id="SVB62567.1"/>
    </source>
</evidence>
<accession>A0A382FKC0</accession>
<organism evidence="1">
    <name type="scientific">marine metagenome</name>
    <dbReference type="NCBI Taxonomy" id="408172"/>
    <lineage>
        <taxon>unclassified sequences</taxon>
        <taxon>metagenomes</taxon>
        <taxon>ecological metagenomes</taxon>
    </lineage>
</organism>
<reference evidence="1" key="1">
    <citation type="submission" date="2018-05" db="EMBL/GenBank/DDBJ databases">
        <authorList>
            <person name="Lanie J.A."/>
            <person name="Ng W.-L."/>
            <person name="Kazmierczak K.M."/>
            <person name="Andrzejewski T.M."/>
            <person name="Davidsen T.M."/>
            <person name="Wayne K.J."/>
            <person name="Tettelin H."/>
            <person name="Glass J.I."/>
            <person name="Rusch D."/>
            <person name="Podicherti R."/>
            <person name="Tsui H.-C.T."/>
            <person name="Winkler M.E."/>
        </authorList>
    </citation>
    <scope>NUCLEOTIDE SEQUENCE</scope>
</reference>